<dbReference type="UniPathway" id="UPA00242"/>
<name>A0A494YTT3_9BACI</name>
<evidence type="ECO:0000256" key="2">
    <source>
        <dbReference type="ARBA" id="ARBA00006206"/>
    </source>
</evidence>
<dbReference type="Proteomes" id="UP000281813">
    <property type="component" value="Unassembled WGS sequence"/>
</dbReference>
<dbReference type="InterPro" id="IPR014718">
    <property type="entry name" value="GH-type_carb-bd"/>
</dbReference>
<dbReference type="PANTHER" id="PTHR10091">
    <property type="entry name" value="ALDOSE-1-EPIMERASE"/>
    <property type="match status" value="1"/>
</dbReference>
<dbReference type="OrthoDB" id="9779408at2"/>
<dbReference type="GO" id="GO:0005737">
    <property type="term" value="C:cytoplasm"/>
    <property type="evidence" value="ECO:0007669"/>
    <property type="project" value="TreeGrafter"/>
</dbReference>
<dbReference type="Pfam" id="PF01263">
    <property type="entry name" value="Aldose_epim"/>
    <property type="match status" value="1"/>
</dbReference>
<evidence type="ECO:0000256" key="7">
    <source>
        <dbReference type="PIRSR" id="PIRSR005096-2"/>
    </source>
</evidence>
<dbReference type="EMBL" id="RBZO01000030">
    <property type="protein sequence ID" value="RKQ13476.1"/>
    <property type="molecule type" value="Genomic_DNA"/>
</dbReference>
<dbReference type="PANTHER" id="PTHR10091:SF0">
    <property type="entry name" value="GALACTOSE MUTAROTASE"/>
    <property type="match status" value="1"/>
</dbReference>
<evidence type="ECO:0000256" key="4">
    <source>
        <dbReference type="ARBA" id="ARBA00023277"/>
    </source>
</evidence>
<dbReference type="NCBIfam" id="NF008277">
    <property type="entry name" value="PRK11055.1"/>
    <property type="match status" value="1"/>
</dbReference>
<evidence type="ECO:0000256" key="3">
    <source>
        <dbReference type="ARBA" id="ARBA00023235"/>
    </source>
</evidence>
<dbReference type="PIRSF" id="PIRSF005096">
    <property type="entry name" value="GALM"/>
    <property type="match status" value="1"/>
</dbReference>
<dbReference type="SUPFAM" id="SSF74650">
    <property type="entry name" value="Galactose mutarotase-like"/>
    <property type="match status" value="1"/>
</dbReference>
<gene>
    <name evidence="9" type="ORF">D8M05_16000</name>
</gene>
<feature type="active site" description="Proton donor" evidence="6">
    <location>
        <position position="175"/>
    </location>
</feature>
<keyword evidence="10" id="KW-1185">Reference proteome</keyword>
<evidence type="ECO:0000256" key="1">
    <source>
        <dbReference type="ARBA" id="ARBA00005028"/>
    </source>
</evidence>
<protein>
    <recommendedName>
        <fullName evidence="5">Aldose 1-epimerase</fullName>
        <ecNumber evidence="5">5.1.3.3</ecNumber>
    </recommendedName>
</protein>
<dbReference type="InterPro" id="IPR011013">
    <property type="entry name" value="Gal_mutarotase_sf_dom"/>
</dbReference>
<accession>A0A494YTT3</accession>
<dbReference type="CDD" id="cd09019">
    <property type="entry name" value="galactose_mutarotase_like"/>
    <property type="match status" value="1"/>
</dbReference>
<sequence length="345" mass="38525">MKIETKEILGKWKEFTLTNDQGMAVSILNYGGIITRILVPDRDGMLENVVLGYKDYQHYVSDSNFFGALVGRVAGRIQGASFELDGKTYHLEENDGENHLHGGPAGFHSVIWEVVPFETAETIGLNLHYHSACGEGGYPGNVDITVTYELNNANQLSLTYTANSDQKTAFTMTNHSYFNLSGNLRSPVGGHHVTMESSKFVELDEQLIPTGKLLEVDGTPYDFRRGNLLRTGFESGFEQNKIAGNGYDHYFIFDDNREEKIVVRDEQSGRVLTVHTNQPGVVMYTSNMLDDSLEFKEAFSEKYLGVCFETQASPASLHHEGFPSVILNAEEVYKRQTVFTFGVEG</sequence>
<keyword evidence="3 5" id="KW-0413">Isomerase</keyword>
<dbReference type="InterPro" id="IPR015443">
    <property type="entry name" value="Aldose_1-epimerase"/>
</dbReference>
<evidence type="ECO:0000256" key="8">
    <source>
        <dbReference type="PIRSR" id="PIRSR005096-3"/>
    </source>
</evidence>
<evidence type="ECO:0000256" key="5">
    <source>
        <dbReference type="PIRNR" id="PIRNR005096"/>
    </source>
</evidence>
<comment type="pathway">
    <text evidence="1 5">Carbohydrate metabolism; hexose metabolism.</text>
</comment>
<evidence type="ECO:0000313" key="10">
    <source>
        <dbReference type="Proteomes" id="UP000281813"/>
    </source>
</evidence>
<proteinExistence type="inferred from homology"/>
<dbReference type="EC" id="5.1.3.3" evidence="5"/>
<feature type="active site" description="Proton acceptor" evidence="6">
    <location>
        <position position="309"/>
    </location>
</feature>
<dbReference type="InterPro" id="IPR008183">
    <property type="entry name" value="Aldose_1/G6P_1-epimerase"/>
</dbReference>
<evidence type="ECO:0000313" key="9">
    <source>
        <dbReference type="EMBL" id="RKQ13476.1"/>
    </source>
</evidence>
<dbReference type="RefSeq" id="WP_121133600.1">
    <property type="nucleotide sequence ID" value="NZ_JBHUFK010000010.1"/>
</dbReference>
<keyword evidence="4 5" id="KW-0119">Carbohydrate metabolism</keyword>
<dbReference type="GO" id="GO:0006006">
    <property type="term" value="P:glucose metabolic process"/>
    <property type="evidence" value="ECO:0007669"/>
    <property type="project" value="TreeGrafter"/>
</dbReference>
<dbReference type="GO" id="GO:0033499">
    <property type="term" value="P:galactose catabolic process via UDP-galactose, Leloir pathway"/>
    <property type="evidence" value="ECO:0007669"/>
    <property type="project" value="TreeGrafter"/>
</dbReference>
<dbReference type="GO" id="GO:0004034">
    <property type="term" value="F:aldose 1-epimerase activity"/>
    <property type="evidence" value="ECO:0007669"/>
    <property type="project" value="UniProtKB-EC"/>
</dbReference>
<comment type="catalytic activity">
    <reaction evidence="5">
        <text>alpha-D-glucose = beta-D-glucose</text>
        <dbReference type="Rhea" id="RHEA:10264"/>
        <dbReference type="ChEBI" id="CHEBI:15903"/>
        <dbReference type="ChEBI" id="CHEBI:17925"/>
        <dbReference type="EC" id="5.1.3.3"/>
    </reaction>
</comment>
<comment type="caution">
    <text evidence="9">The sequence shown here is derived from an EMBL/GenBank/DDBJ whole genome shotgun (WGS) entry which is preliminary data.</text>
</comment>
<organism evidence="9 10">
    <name type="scientific">Oceanobacillus bengalensis</name>
    <dbReference type="NCBI Taxonomy" id="1435466"/>
    <lineage>
        <taxon>Bacteria</taxon>
        <taxon>Bacillati</taxon>
        <taxon>Bacillota</taxon>
        <taxon>Bacilli</taxon>
        <taxon>Bacillales</taxon>
        <taxon>Bacillaceae</taxon>
        <taxon>Oceanobacillus</taxon>
    </lineage>
</organism>
<dbReference type="InterPro" id="IPR047215">
    <property type="entry name" value="Galactose_mutarotase-like"/>
</dbReference>
<dbReference type="GO" id="GO:0030246">
    <property type="term" value="F:carbohydrate binding"/>
    <property type="evidence" value="ECO:0007669"/>
    <property type="project" value="InterPro"/>
</dbReference>
<dbReference type="AlphaFoldDB" id="A0A494YTT3"/>
<feature type="binding site" evidence="7">
    <location>
        <position position="248"/>
    </location>
    <ligand>
        <name>beta-D-galactose</name>
        <dbReference type="ChEBI" id="CHEBI:27667"/>
    </ligand>
</feature>
<feature type="binding site" evidence="8">
    <location>
        <begin position="175"/>
        <end position="177"/>
    </location>
    <ligand>
        <name>beta-D-galactose</name>
        <dbReference type="ChEBI" id="CHEBI:27667"/>
    </ligand>
</feature>
<reference evidence="9 10" key="1">
    <citation type="journal article" date="2015" name="Antonie Van Leeuwenhoek">
        <title>Oceanobacillus bengalensis sp. nov., a bacterium isolated from seawater of the Bay of Bengal.</title>
        <authorList>
            <person name="Yongchang O."/>
            <person name="Xiang W."/>
            <person name="Wang G."/>
        </authorList>
    </citation>
    <scope>NUCLEOTIDE SEQUENCE [LARGE SCALE GENOMIC DNA]</scope>
    <source>
        <strain evidence="9 10">MCCC 1K00260</strain>
    </source>
</reference>
<dbReference type="Gene3D" id="2.70.98.10">
    <property type="match status" value="1"/>
</dbReference>
<comment type="similarity">
    <text evidence="2 5">Belongs to the aldose epimerase family.</text>
</comment>
<evidence type="ECO:0000256" key="6">
    <source>
        <dbReference type="PIRSR" id="PIRSR005096-1"/>
    </source>
</evidence>